<dbReference type="InterPro" id="IPR036412">
    <property type="entry name" value="HAD-like_sf"/>
</dbReference>
<reference evidence="1" key="1">
    <citation type="submission" date="2021-01" db="EMBL/GenBank/DDBJ databases">
        <authorList>
            <person name="Corre E."/>
            <person name="Pelletier E."/>
            <person name="Niang G."/>
            <person name="Scheremetjew M."/>
            <person name="Finn R."/>
            <person name="Kale V."/>
            <person name="Holt S."/>
            <person name="Cochrane G."/>
            <person name="Meng A."/>
            <person name="Brown T."/>
            <person name="Cohen L."/>
        </authorList>
    </citation>
    <scope>NUCLEOTIDE SEQUENCE</scope>
    <source>
        <strain evidence="1">UTEX LB 985</strain>
    </source>
</reference>
<gene>
    <name evidence="1" type="ORF">CBRE1094_LOCUS12205</name>
</gene>
<dbReference type="AlphaFoldDB" id="A0A7S2CXT3"/>
<dbReference type="Gene3D" id="3.40.50.1000">
    <property type="entry name" value="HAD superfamily/HAD-like"/>
    <property type="match status" value="2"/>
</dbReference>
<proteinExistence type="predicted"/>
<accession>A0A7S2CXT3</accession>
<evidence type="ECO:0008006" key="2">
    <source>
        <dbReference type="Google" id="ProtNLM"/>
    </source>
</evidence>
<dbReference type="InterPro" id="IPR023214">
    <property type="entry name" value="HAD_sf"/>
</dbReference>
<sequence length="326" mass="36040">MATADIVSSERPRRLKAIFSDLDGTLVHFPAWFEEHGSRVVSSDETKKRAVVESPNGERRDCRMLPSSTMGPGLVSERTAELVDSLRAEGVLFVVVTAARKSTLLERWPLLPACDARVCETGSRVYLGDALDGTFSARFEHITGPLDRELDVEARPEPLWKFFRSLQVVPNLKCDSRSYYGCFRADTKGDAATEEALRAHIAAHLPEDVDWAMNLGKFDFFPAASGKGNVVKYLQEHFSVSPDECACLFDDDNDLPMARQCITRMLPGLTSDSVRRAALENPDWFVASKAGQGVFAIEECLEELLRRVRGETSAVAADEPLPSQVG</sequence>
<dbReference type="EMBL" id="HBGU01022377">
    <property type="protein sequence ID" value="CAD9437873.1"/>
    <property type="molecule type" value="Transcribed_RNA"/>
</dbReference>
<protein>
    <recommendedName>
        <fullName evidence="2">Sucrose phosphatase-like domain-containing protein</fullName>
    </recommendedName>
</protein>
<evidence type="ECO:0000313" key="1">
    <source>
        <dbReference type="EMBL" id="CAD9437873.1"/>
    </source>
</evidence>
<organism evidence="1">
    <name type="scientific">Haptolina brevifila</name>
    <dbReference type="NCBI Taxonomy" id="156173"/>
    <lineage>
        <taxon>Eukaryota</taxon>
        <taxon>Haptista</taxon>
        <taxon>Haptophyta</taxon>
        <taxon>Prymnesiophyceae</taxon>
        <taxon>Prymnesiales</taxon>
        <taxon>Prymnesiaceae</taxon>
        <taxon>Haptolina</taxon>
    </lineage>
</organism>
<name>A0A7S2CXT3_9EUKA</name>
<dbReference type="SUPFAM" id="SSF56784">
    <property type="entry name" value="HAD-like"/>
    <property type="match status" value="1"/>
</dbReference>